<dbReference type="RefSeq" id="WP_344638920.1">
    <property type="nucleotide sequence ID" value="NZ_BAAATR010000026.1"/>
</dbReference>
<feature type="signal peptide" evidence="1">
    <location>
        <begin position="1"/>
        <end position="23"/>
    </location>
</feature>
<keyword evidence="3" id="KW-1185">Reference proteome</keyword>
<evidence type="ECO:0008006" key="4">
    <source>
        <dbReference type="Google" id="ProtNLM"/>
    </source>
</evidence>
<evidence type="ECO:0000313" key="3">
    <source>
        <dbReference type="Proteomes" id="UP001500305"/>
    </source>
</evidence>
<feature type="chain" id="PRO_5046019064" description="Secreted protein" evidence="1">
    <location>
        <begin position="24"/>
        <end position="140"/>
    </location>
</feature>
<name>A0ABN3EL69_9ACTN</name>
<sequence length="140" mass="13961">MKGTKKQALAGVAGALGVLLALAGPAAAEQGTGQILPYPGPDGLIWIPEWIGDGGAVTGGASPERPFTVTVGCQGGGSVLVTVSPHFGDRTPVSFRVNCPVGATAVGSVVLTGEQGRDFYVGVAASDQTVRWGLTATQAD</sequence>
<dbReference type="EMBL" id="BAAATR010000026">
    <property type="protein sequence ID" value="GAA2261338.1"/>
    <property type="molecule type" value="Genomic_DNA"/>
</dbReference>
<protein>
    <recommendedName>
        <fullName evidence="4">Secreted protein</fullName>
    </recommendedName>
</protein>
<organism evidence="2 3">
    <name type="scientific">Kitasatospora cystarginea</name>
    <dbReference type="NCBI Taxonomy" id="58350"/>
    <lineage>
        <taxon>Bacteria</taxon>
        <taxon>Bacillati</taxon>
        <taxon>Actinomycetota</taxon>
        <taxon>Actinomycetes</taxon>
        <taxon>Kitasatosporales</taxon>
        <taxon>Streptomycetaceae</taxon>
        <taxon>Kitasatospora</taxon>
    </lineage>
</organism>
<comment type="caution">
    <text evidence="2">The sequence shown here is derived from an EMBL/GenBank/DDBJ whole genome shotgun (WGS) entry which is preliminary data.</text>
</comment>
<dbReference type="Proteomes" id="UP001500305">
    <property type="component" value="Unassembled WGS sequence"/>
</dbReference>
<reference evidence="2 3" key="1">
    <citation type="journal article" date="2019" name="Int. J. Syst. Evol. Microbiol.">
        <title>The Global Catalogue of Microorganisms (GCM) 10K type strain sequencing project: providing services to taxonomists for standard genome sequencing and annotation.</title>
        <authorList>
            <consortium name="The Broad Institute Genomics Platform"/>
            <consortium name="The Broad Institute Genome Sequencing Center for Infectious Disease"/>
            <person name="Wu L."/>
            <person name="Ma J."/>
        </authorList>
    </citation>
    <scope>NUCLEOTIDE SEQUENCE [LARGE SCALE GENOMIC DNA]</scope>
    <source>
        <strain evidence="2 3">JCM 7356</strain>
    </source>
</reference>
<evidence type="ECO:0000256" key="1">
    <source>
        <dbReference type="SAM" id="SignalP"/>
    </source>
</evidence>
<proteinExistence type="predicted"/>
<keyword evidence="1" id="KW-0732">Signal</keyword>
<accession>A0ABN3EL69</accession>
<evidence type="ECO:0000313" key="2">
    <source>
        <dbReference type="EMBL" id="GAA2261338.1"/>
    </source>
</evidence>
<gene>
    <name evidence="2" type="ORF">GCM10010430_51950</name>
</gene>